<name>E0NPP8_9BACT</name>
<feature type="non-terminal residue" evidence="1">
    <location>
        <position position="1"/>
    </location>
</feature>
<evidence type="ECO:0000313" key="1">
    <source>
        <dbReference type="EMBL" id="EFM03007.1"/>
    </source>
</evidence>
<comment type="caution">
    <text evidence="1">The sequence shown here is derived from an EMBL/GenBank/DDBJ whole genome shotgun (WGS) entry which is preliminary data.</text>
</comment>
<dbReference type="BioCyc" id="PMAR862515-HMP:GMOO-155-MONOMER"/>
<dbReference type="AlphaFoldDB" id="E0NPP8"/>
<gene>
    <name evidence="1" type="ORF">HMPREF0658_0149</name>
</gene>
<dbReference type="Proteomes" id="UP000004394">
    <property type="component" value="Unassembled WGS sequence"/>
</dbReference>
<accession>E0NPP8</accession>
<proteinExistence type="predicted"/>
<dbReference type="HOGENOM" id="CLU_2983747_0_0_10"/>
<protein>
    <submittedName>
        <fullName evidence="1">Uncharacterized protein</fullName>
    </submittedName>
</protein>
<reference evidence="1" key="1">
    <citation type="submission" date="2010-07" db="EMBL/GenBank/DDBJ databases">
        <authorList>
            <person name="Muzny D."/>
            <person name="Qin X."/>
            <person name="Deng J."/>
            <person name="Jiang H."/>
            <person name="Liu Y."/>
            <person name="Qu J."/>
            <person name="Song X.-Z."/>
            <person name="Zhang L."/>
            <person name="Thornton R."/>
            <person name="Coyle M."/>
            <person name="Francisco L."/>
            <person name="Jackson L."/>
            <person name="Javaid M."/>
            <person name="Korchina V."/>
            <person name="Kovar C."/>
            <person name="Mata R."/>
            <person name="Mathew T."/>
            <person name="Ngo R."/>
            <person name="Nguyen L."/>
            <person name="Nguyen N."/>
            <person name="Okwuonu G."/>
            <person name="Ongeri F."/>
            <person name="Pham C."/>
            <person name="Simmons D."/>
            <person name="Wilczek-Boney K."/>
            <person name="Hale W."/>
            <person name="Jakkamsetti A."/>
            <person name="Pham P."/>
            <person name="Ruth R."/>
            <person name="San Lucas F."/>
            <person name="Warren J."/>
            <person name="Zhang J."/>
            <person name="Zhao Z."/>
            <person name="Zhou C."/>
            <person name="Zhu D."/>
            <person name="Lee S."/>
            <person name="Bess C."/>
            <person name="Blankenburg K."/>
            <person name="Forbes L."/>
            <person name="Fu Q."/>
            <person name="Gubbala S."/>
            <person name="Hirani K."/>
            <person name="Jayaseelan J.C."/>
            <person name="Lara F."/>
            <person name="Munidasa M."/>
            <person name="Palculict T."/>
            <person name="Patil S."/>
            <person name="Pu L.-L."/>
            <person name="Saada N."/>
            <person name="Tang L."/>
            <person name="Weissenberger G."/>
            <person name="Zhu Y."/>
            <person name="Hemphill L."/>
            <person name="Shang Y."/>
            <person name="Youmans B."/>
            <person name="Ayvaz T."/>
            <person name="Ross M."/>
            <person name="Santibanez J."/>
            <person name="Aqrawi P."/>
            <person name="Gross S."/>
            <person name="Joshi V."/>
            <person name="Fowler G."/>
            <person name="Nazareth L."/>
            <person name="Reid J."/>
            <person name="Worley K."/>
            <person name="Petrosino J."/>
            <person name="Highlander S."/>
            <person name="Gibbs R."/>
        </authorList>
    </citation>
    <scope>NUCLEOTIDE SEQUENCE [LARGE SCALE GENOMIC DNA]</scope>
    <source>
        <strain evidence="1">DSM 16973</strain>
    </source>
</reference>
<organism evidence="1 2">
    <name type="scientific">Hoylesella marshii DSM 16973 = JCM 13450</name>
    <dbReference type="NCBI Taxonomy" id="862515"/>
    <lineage>
        <taxon>Bacteria</taxon>
        <taxon>Pseudomonadati</taxon>
        <taxon>Bacteroidota</taxon>
        <taxon>Bacteroidia</taxon>
        <taxon>Bacteroidales</taxon>
        <taxon>Prevotellaceae</taxon>
        <taxon>Hoylesella</taxon>
    </lineage>
</organism>
<sequence length="58" mass="6695">FLINKGLQGVPFVRFFVPVCKVRKGKNLSKMILTFHSSAAGRKRVDYILMSHFNKQIQ</sequence>
<dbReference type="EMBL" id="AEEI01000004">
    <property type="protein sequence ID" value="EFM03007.1"/>
    <property type="molecule type" value="Genomic_DNA"/>
</dbReference>
<evidence type="ECO:0000313" key="2">
    <source>
        <dbReference type="Proteomes" id="UP000004394"/>
    </source>
</evidence>
<dbReference type="STRING" id="862515.HMPREF0658_0149"/>
<keyword evidence="2" id="KW-1185">Reference proteome</keyword>